<name>A0ABS8DGD0_9FIRM</name>
<dbReference type="PANTHER" id="PTHR42760">
    <property type="entry name" value="SHORT-CHAIN DEHYDROGENASES/REDUCTASES FAMILY MEMBER"/>
    <property type="match status" value="1"/>
</dbReference>
<dbReference type="PRINTS" id="PR00081">
    <property type="entry name" value="GDHRDH"/>
</dbReference>
<accession>A0ABS8DGD0</accession>
<feature type="domain" description="Ketoreductase" evidence="2">
    <location>
        <begin position="7"/>
        <end position="177"/>
    </location>
</feature>
<protein>
    <submittedName>
        <fullName evidence="3">SDR family oxidoreductase</fullName>
    </submittedName>
</protein>
<dbReference type="CDD" id="cd05233">
    <property type="entry name" value="SDR_c"/>
    <property type="match status" value="1"/>
</dbReference>
<dbReference type="EMBL" id="JAJCIS010000004">
    <property type="protein sequence ID" value="MCB7387479.1"/>
    <property type="molecule type" value="Genomic_DNA"/>
</dbReference>
<dbReference type="InterPro" id="IPR036291">
    <property type="entry name" value="NAD(P)-bd_dom_sf"/>
</dbReference>
<evidence type="ECO:0000256" key="1">
    <source>
        <dbReference type="ARBA" id="ARBA00006484"/>
    </source>
</evidence>
<reference evidence="3 4" key="1">
    <citation type="submission" date="2021-10" db="EMBL/GenBank/DDBJ databases">
        <title>Collection of gut derived symbiotic bacterial strains cultured from healthy donors.</title>
        <authorList>
            <person name="Lin H."/>
            <person name="Littmann E."/>
            <person name="Kohout C."/>
            <person name="Pamer E.G."/>
        </authorList>
    </citation>
    <scope>NUCLEOTIDE SEQUENCE [LARGE SCALE GENOMIC DNA]</scope>
    <source>
        <strain evidence="3 4">DFI.1.165</strain>
    </source>
</reference>
<proteinExistence type="inferred from homology"/>
<comment type="caution">
    <text evidence="3">The sequence shown here is derived from an EMBL/GenBank/DDBJ whole genome shotgun (WGS) entry which is preliminary data.</text>
</comment>
<dbReference type="PROSITE" id="PS00061">
    <property type="entry name" value="ADH_SHORT"/>
    <property type="match status" value="1"/>
</dbReference>
<dbReference type="SMART" id="SM00822">
    <property type="entry name" value="PKS_KR"/>
    <property type="match status" value="1"/>
</dbReference>
<dbReference type="PRINTS" id="PR00080">
    <property type="entry name" value="SDRFAMILY"/>
</dbReference>
<sequence>MGLLEGNVTIITGGGRGIGYGIARAFAKQGSNLTICGRTESTLLHAKEELEKEFDVEVLCVAADGSDEAQVQNVVDKTIEKYGKINTMVNNAQVSKSGVLLADHTKEDFDLAIYSGLYATFFYMKACFPYLKETKGSVVNFASGAGLFGKPGQSSYAAAKEGIRGLTRVAATEWGEFGVRANCVCPLAMTEGLVKWKAEYPQLFEQTIKGIPLQRFGDPETDIGSVAVFLASDLAAYVSGETITCQGGSGLRP</sequence>
<comment type="similarity">
    <text evidence="1">Belongs to the short-chain dehydrogenases/reductases (SDR) family.</text>
</comment>
<dbReference type="InterPro" id="IPR002347">
    <property type="entry name" value="SDR_fam"/>
</dbReference>
<organism evidence="3 4">
    <name type="scientific">Bariatricus massiliensis</name>
    <dbReference type="NCBI Taxonomy" id="1745713"/>
    <lineage>
        <taxon>Bacteria</taxon>
        <taxon>Bacillati</taxon>
        <taxon>Bacillota</taxon>
        <taxon>Clostridia</taxon>
        <taxon>Lachnospirales</taxon>
        <taxon>Lachnospiraceae</taxon>
        <taxon>Bariatricus</taxon>
    </lineage>
</organism>
<dbReference type="RefSeq" id="WP_066737533.1">
    <property type="nucleotide sequence ID" value="NZ_JAJCIQ010000005.1"/>
</dbReference>
<dbReference type="Proteomes" id="UP001299546">
    <property type="component" value="Unassembled WGS sequence"/>
</dbReference>
<dbReference type="Gene3D" id="3.40.50.720">
    <property type="entry name" value="NAD(P)-binding Rossmann-like Domain"/>
    <property type="match status" value="1"/>
</dbReference>
<dbReference type="Pfam" id="PF13561">
    <property type="entry name" value="adh_short_C2"/>
    <property type="match status" value="1"/>
</dbReference>
<gene>
    <name evidence="3" type="ORF">LIZ65_09275</name>
</gene>
<evidence type="ECO:0000259" key="2">
    <source>
        <dbReference type="SMART" id="SM00822"/>
    </source>
</evidence>
<dbReference type="InterPro" id="IPR057326">
    <property type="entry name" value="KR_dom"/>
</dbReference>
<dbReference type="InterPro" id="IPR020904">
    <property type="entry name" value="Sc_DH/Rdtase_CS"/>
</dbReference>
<keyword evidence="4" id="KW-1185">Reference proteome</keyword>
<evidence type="ECO:0000313" key="3">
    <source>
        <dbReference type="EMBL" id="MCB7387479.1"/>
    </source>
</evidence>
<dbReference type="SUPFAM" id="SSF51735">
    <property type="entry name" value="NAD(P)-binding Rossmann-fold domains"/>
    <property type="match status" value="1"/>
</dbReference>
<evidence type="ECO:0000313" key="4">
    <source>
        <dbReference type="Proteomes" id="UP001299546"/>
    </source>
</evidence>